<dbReference type="GO" id="GO:0000973">
    <property type="term" value="P:post-transcriptional tethering of RNA polymerase II gene DNA at nuclear periphery"/>
    <property type="evidence" value="ECO:0007669"/>
    <property type="project" value="TreeGrafter"/>
</dbReference>
<evidence type="ECO:0000256" key="6">
    <source>
        <dbReference type="ARBA" id="ARBA00023242"/>
    </source>
</evidence>
<sequence>MYCNSENVEDINSNFIVAEYGKALKRYEDKALQQSNSSLSDVKENNEEFFSEFLLALRDIAYKHFVTVKDTKSYESDSALLESQLWSLLAYLIESEQSDARIEKNDKLNRLQYLKKWLESIVFKPLRPLNLSKFTTNKTAFDKSDIEISNESLFFQYCFELLLTGDFGNAIKECVSVNNFSLAMIISGYKFDETSTADNTLWRKTVTQLGDNTTLDTYERIIYKYLSGTVFDENDGDLFELVKKHYGWECHLLFYIKSIIDNEFESISSKFPQINIDLELTKALNLVFEQENTHHNIKNIMASLILNTENELFVSAKENLIKTFESDDITQFKTEKYLLRLLAHISIIIEIAKPGFIDQESKNLFLSTYISSLRLSKLHSLIPSYIIFLNGAQRLVTYSNVLNDIVSVEDKKEQKLAALRLGLPYKDSLRRMAEDLFGQLNNDEINNQEIVSMNNAVTPTQKEMINCIDWLTIASLNNEAIDLLLAFFKNVLINGSIGAFSLIIEKVNISKLIAICQLDNRESDSIIINELLELNDCFKLLEEWHTMAKNINEVDNISIFAEKQKKLTEKLMHCVLNFFKDVTEDQNIHFYQIKVLYVPFFIIQLHKALDFASDVLGQKSLAEDALDLATIVAHEEKETYKLFQLSNKLEEYVRLATKTYIKLQDK</sequence>
<keyword evidence="7" id="KW-0472">Membrane</keyword>
<keyword evidence="2" id="KW-0509">mRNA transport</keyword>
<comment type="subcellular location">
    <subcellularLocation>
        <location evidence="7">Nucleus</location>
        <location evidence="7">Nuclear pore complex</location>
    </subcellularLocation>
    <subcellularLocation>
        <location evidence="7">Nucleus membrane</location>
    </subcellularLocation>
</comment>
<comment type="subunit">
    <text evidence="7">Part of the nuclear pore complex (NPC).</text>
</comment>
<dbReference type="InterPro" id="IPR007252">
    <property type="entry name" value="Nup84/Nup107"/>
</dbReference>
<dbReference type="GO" id="GO:0031965">
    <property type="term" value="C:nuclear membrane"/>
    <property type="evidence" value="ECO:0007669"/>
    <property type="project" value="UniProtKB-SubCell"/>
</dbReference>
<dbReference type="GO" id="GO:0006606">
    <property type="term" value="P:protein import into nucleus"/>
    <property type="evidence" value="ECO:0007669"/>
    <property type="project" value="TreeGrafter"/>
</dbReference>
<dbReference type="GO" id="GO:0031080">
    <property type="term" value="C:nuclear pore outer ring"/>
    <property type="evidence" value="ECO:0007669"/>
    <property type="project" value="TreeGrafter"/>
</dbReference>
<keyword evidence="1 7" id="KW-0813">Transport</keyword>
<evidence type="ECO:0000256" key="1">
    <source>
        <dbReference type="ARBA" id="ARBA00022448"/>
    </source>
</evidence>
<dbReference type="GO" id="GO:0006406">
    <property type="term" value="P:mRNA export from nucleus"/>
    <property type="evidence" value="ECO:0007669"/>
    <property type="project" value="TreeGrafter"/>
</dbReference>
<comment type="similarity">
    <text evidence="7">Belongs to the nucleoporin Nup84/Nup107 family.</text>
</comment>
<dbReference type="EMBL" id="LXPE01000013">
    <property type="protein sequence ID" value="OBA26854.1"/>
    <property type="molecule type" value="Genomic_DNA"/>
</dbReference>
<evidence type="ECO:0000256" key="5">
    <source>
        <dbReference type="ARBA" id="ARBA00023132"/>
    </source>
</evidence>
<evidence type="ECO:0000313" key="9">
    <source>
        <dbReference type="Proteomes" id="UP000092321"/>
    </source>
</evidence>
<keyword evidence="3" id="KW-0653">Protein transport</keyword>
<evidence type="ECO:0000256" key="2">
    <source>
        <dbReference type="ARBA" id="ARBA00022816"/>
    </source>
</evidence>
<comment type="function">
    <text evidence="7">Functions as a component of the nuclear pore complex (NPC).</text>
</comment>
<keyword evidence="4 7" id="KW-0811">Translocation</keyword>
<dbReference type="GO" id="GO:0017056">
    <property type="term" value="F:structural constituent of nuclear pore"/>
    <property type="evidence" value="ECO:0007669"/>
    <property type="project" value="UniProtKB-UniRule"/>
</dbReference>
<gene>
    <name evidence="8" type="ORF">HANVADRAFT_52881</name>
</gene>
<evidence type="ECO:0000313" key="8">
    <source>
        <dbReference type="EMBL" id="OBA26854.1"/>
    </source>
</evidence>
<reference evidence="9" key="1">
    <citation type="journal article" date="2016" name="Proc. Natl. Acad. Sci. U.S.A.">
        <title>Comparative genomics of biotechnologically important yeasts.</title>
        <authorList>
            <person name="Riley R."/>
            <person name="Haridas S."/>
            <person name="Wolfe K.H."/>
            <person name="Lopes M.R."/>
            <person name="Hittinger C.T."/>
            <person name="Goeker M."/>
            <person name="Salamov A.A."/>
            <person name="Wisecaver J.H."/>
            <person name="Long T.M."/>
            <person name="Calvey C.H."/>
            <person name="Aerts A.L."/>
            <person name="Barry K.W."/>
            <person name="Choi C."/>
            <person name="Clum A."/>
            <person name="Coughlan A.Y."/>
            <person name="Deshpande S."/>
            <person name="Douglass A.P."/>
            <person name="Hanson S.J."/>
            <person name="Klenk H.-P."/>
            <person name="LaButti K.M."/>
            <person name="Lapidus A."/>
            <person name="Lindquist E.A."/>
            <person name="Lipzen A.M."/>
            <person name="Meier-Kolthoff J.P."/>
            <person name="Ohm R.A."/>
            <person name="Otillar R.P."/>
            <person name="Pangilinan J.L."/>
            <person name="Peng Y."/>
            <person name="Rokas A."/>
            <person name="Rosa C.A."/>
            <person name="Scheuner C."/>
            <person name="Sibirny A.A."/>
            <person name="Slot J.C."/>
            <person name="Stielow J.B."/>
            <person name="Sun H."/>
            <person name="Kurtzman C.P."/>
            <person name="Blackwell M."/>
            <person name="Grigoriev I.V."/>
            <person name="Jeffries T.W."/>
        </authorList>
    </citation>
    <scope>NUCLEOTIDE SEQUENCE [LARGE SCALE GENOMIC DNA]</scope>
    <source>
        <strain evidence="9">NRRL Y-1626</strain>
    </source>
</reference>
<organism evidence="8 9">
    <name type="scientific">Hanseniaspora valbyensis NRRL Y-1626</name>
    <dbReference type="NCBI Taxonomy" id="766949"/>
    <lineage>
        <taxon>Eukaryota</taxon>
        <taxon>Fungi</taxon>
        <taxon>Dikarya</taxon>
        <taxon>Ascomycota</taxon>
        <taxon>Saccharomycotina</taxon>
        <taxon>Saccharomycetes</taxon>
        <taxon>Saccharomycodales</taxon>
        <taxon>Saccharomycodaceae</taxon>
        <taxon>Hanseniaspora</taxon>
    </lineage>
</organism>
<proteinExistence type="inferred from homology"/>
<evidence type="ECO:0000256" key="3">
    <source>
        <dbReference type="ARBA" id="ARBA00022927"/>
    </source>
</evidence>
<comment type="caution">
    <text evidence="8">The sequence shown here is derived from an EMBL/GenBank/DDBJ whole genome shotgun (WGS) entry which is preliminary data.</text>
</comment>
<dbReference type="Gene3D" id="1.10.3450.20">
    <property type="match status" value="1"/>
</dbReference>
<keyword evidence="9" id="KW-1185">Reference proteome</keyword>
<keyword evidence="6 7" id="KW-0539">Nucleus</keyword>
<protein>
    <recommendedName>
        <fullName evidence="7">Nuclear pore complex protein</fullName>
    </recommendedName>
</protein>
<dbReference type="PANTHER" id="PTHR13003">
    <property type="entry name" value="NUP107-RELATED"/>
    <property type="match status" value="1"/>
</dbReference>
<evidence type="ECO:0000256" key="7">
    <source>
        <dbReference type="RuleBase" id="RU365072"/>
    </source>
</evidence>
<dbReference type="PANTHER" id="PTHR13003:SF2">
    <property type="entry name" value="NUCLEAR PORE COMPLEX PROTEIN NUP107"/>
    <property type="match status" value="1"/>
</dbReference>
<evidence type="ECO:0000256" key="4">
    <source>
        <dbReference type="ARBA" id="ARBA00023010"/>
    </source>
</evidence>
<name>A0A1B7TDP5_9ASCO</name>
<dbReference type="Proteomes" id="UP000092321">
    <property type="component" value="Unassembled WGS sequence"/>
</dbReference>
<dbReference type="Pfam" id="PF04121">
    <property type="entry name" value="Nup84_Nup100"/>
    <property type="match status" value="1"/>
</dbReference>
<dbReference type="Gene3D" id="1.20.190.50">
    <property type="match status" value="1"/>
</dbReference>
<accession>A0A1B7TDP5</accession>
<dbReference type="OrthoDB" id="3973031at2759"/>
<keyword evidence="5 7" id="KW-0906">Nuclear pore complex</keyword>
<dbReference type="AlphaFoldDB" id="A0A1B7TDP5"/>